<dbReference type="EMBL" id="GBRD01001102">
    <property type="protein sequence ID" value="JAG64719.1"/>
    <property type="molecule type" value="Transcribed_RNA"/>
</dbReference>
<gene>
    <name evidence="2" type="ORF">CM83_21539</name>
</gene>
<reference evidence="3" key="3">
    <citation type="submission" date="2014-09" db="EMBL/GenBank/DDBJ databases">
        <authorList>
            <person name="Magalhaes I.L.F."/>
            <person name="Oliveira U."/>
            <person name="Santos F.R."/>
            <person name="Vidigal T.H.D.A."/>
            <person name="Brescovit A.D."/>
            <person name="Santos A.J."/>
        </authorList>
    </citation>
    <scope>NUCLEOTIDE SEQUENCE</scope>
</reference>
<evidence type="ECO:0000313" key="3">
    <source>
        <dbReference type="EMBL" id="JAG64719.1"/>
    </source>
</evidence>
<evidence type="ECO:0000313" key="2">
    <source>
        <dbReference type="EMBL" id="JAG20244.1"/>
    </source>
</evidence>
<reference evidence="2" key="1">
    <citation type="journal article" date="2014" name="PLoS ONE">
        <title>Transcriptome-Based Identification of ABC Transporters in the Western Tarnished Plant Bug Lygus hesperus.</title>
        <authorList>
            <person name="Hull J.J."/>
            <person name="Chaney K."/>
            <person name="Geib S.M."/>
            <person name="Fabrick J.A."/>
            <person name="Brent C.S."/>
            <person name="Walsh D."/>
            <person name="Lavine L.C."/>
        </authorList>
    </citation>
    <scope>NUCLEOTIDE SEQUENCE</scope>
</reference>
<dbReference type="AlphaFoldDB" id="A0A0A9XJV3"/>
<accession>A0A0A9XJV3</accession>
<dbReference type="PANTHER" id="PTHR33667:SF7">
    <property type="entry name" value="RIKEN CDNA 1810020O05 GENE"/>
    <property type="match status" value="1"/>
</dbReference>
<reference evidence="2" key="2">
    <citation type="submission" date="2014-07" db="EMBL/GenBank/DDBJ databases">
        <authorList>
            <person name="Hull J."/>
        </authorList>
    </citation>
    <scope>NUCLEOTIDE SEQUENCE</scope>
</reference>
<dbReference type="EMBL" id="GBHO01023360">
    <property type="protein sequence ID" value="JAG20244.1"/>
    <property type="molecule type" value="Transcribed_RNA"/>
</dbReference>
<sequence length="500" mass="57936">MTISGSKLLYDQRTWVDGHLHVTKHIQMVNVWVTSTNFISEEIRNEMIPFGIHIRKLINFPDIDNVSSRDKIIIKYGLGDLIKNIVVAPKEMEHSKHRIEFEDVKLFFLGTVPLLKIIENLQMHKLVIEIYGPKQEEQPEAKELLCSWDDLDRIAKRAIIHNPPVVDVQEKAKRKKKNKEQKKDTQSKKKKRAKSASPEIPDFSKLHLLGYAEVNCSSLAADGFRLDVDTNISQFNSSEDLITKPTTKHFDLYNIHENVNEEYNGVIENGLFVSNQSYLQVNLRISGLPITTSVERMELFHNVYKRIFIIFRDKTIIVPILKRILKLNAAVMGYKYNEVPWVPYWFARRSSPGTDGFNTQEHPCILSGFTIEFDEMSMMMVEGLNDYTFPEAMKDVFFLPTSYGRVLYDDQLIFTKRLYLDFFPIGGIYTTVSKISIDDIMYNRKTYLRGNIPIPAKRALFKIYKLLQCSTIQLASMEKLFPQPQDLMSFNIEFGSPPVK</sequence>
<organism evidence="2">
    <name type="scientific">Lygus hesperus</name>
    <name type="common">Western plant bug</name>
    <dbReference type="NCBI Taxonomy" id="30085"/>
    <lineage>
        <taxon>Eukaryota</taxon>
        <taxon>Metazoa</taxon>
        <taxon>Ecdysozoa</taxon>
        <taxon>Arthropoda</taxon>
        <taxon>Hexapoda</taxon>
        <taxon>Insecta</taxon>
        <taxon>Pterygota</taxon>
        <taxon>Neoptera</taxon>
        <taxon>Paraneoptera</taxon>
        <taxon>Hemiptera</taxon>
        <taxon>Heteroptera</taxon>
        <taxon>Panheteroptera</taxon>
        <taxon>Cimicomorpha</taxon>
        <taxon>Miridae</taxon>
        <taxon>Mirini</taxon>
        <taxon>Lygus</taxon>
    </lineage>
</organism>
<proteinExistence type="predicted"/>
<protein>
    <submittedName>
        <fullName evidence="2">Uncharacterized protein</fullName>
    </submittedName>
</protein>
<feature type="region of interest" description="Disordered" evidence="1">
    <location>
        <begin position="168"/>
        <end position="198"/>
    </location>
</feature>
<evidence type="ECO:0000256" key="1">
    <source>
        <dbReference type="SAM" id="MobiDB-lite"/>
    </source>
</evidence>
<dbReference type="PANTHER" id="PTHR33667">
    <property type="entry name" value="SI:DKEY-57N24.6"/>
    <property type="match status" value="1"/>
</dbReference>
<name>A0A0A9XJV3_LYGHE</name>